<protein>
    <recommendedName>
        <fullName evidence="4">AIG1-type G domain-containing protein</fullName>
    </recommendedName>
</protein>
<dbReference type="GeneTree" id="ENSGT00940000162556"/>
<reference evidence="6" key="2">
    <citation type="journal article" date="2017" name="Sci. Adv.">
        <title>A tail of two voltages: Proteomic comparison of the three electric organs of the electric eel.</title>
        <authorList>
            <person name="Traeger L.L."/>
            <person name="Sabat G."/>
            <person name="Barrett-Wilt G.A."/>
            <person name="Wells G.B."/>
            <person name="Sussman M.R."/>
        </authorList>
    </citation>
    <scope>NUCLEOTIDE SEQUENCE [LARGE SCALE GENOMIC DNA]</scope>
</reference>
<evidence type="ECO:0000313" key="5">
    <source>
        <dbReference type="Ensembl" id="ENSEEEP00000040498.2"/>
    </source>
</evidence>
<name>A0A4W4GSD2_ELEEL</name>
<evidence type="ECO:0000256" key="1">
    <source>
        <dbReference type="ARBA" id="ARBA00008535"/>
    </source>
</evidence>
<evidence type="ECO:0000256" key="3">
    <source>
        <dbReference type="ARBA" id="ARBA00023134"/>
    </source>
</evidence>
<sequence>MNVECLGLSTYQRYHNDTGTMASCGSSSQFGVQFISEFRIVLVGNRGAGKTCLANMILHRQPTAPRRTARCVKIRGVAAGRLVTVVDTPGWWKNFPISETPEVLKQELALSVTHCAPGPHAVLLVVRLDADYKDRARRAAQEHLELLGEGVWRHAMVVFTYGDGLQDQAVERRLGGEGEALLQGLVDRCGSRYHVINVDRYSAPGVTSLLEAIEEMVWRNGGLPYEAAPEPLRQVTEDRRAAEARATKRRMTVQERRVSREGHNCTLPSVSMVLLGYRRAGKTSVRNTIFGRGNSGCRRTSQCVKTQGEVAGKLVTVVDTPGWWKALPARDTPELDKREMFSGVALCSLGAHALLLAIRADMTFTADDRKSVEEHMELLGKRVWNHTVLLFTHADLLGDTAIEQYIESEGGDLKLLVAKCQNRYHALDNANLANTSQVTQLLQKVEETASESGGRRYEVDQRVYKEWRQKWRAVGKKVKKKMKNRGVMNSAKGGGQHLSELSLVLLGYAESGKTSTGNTILGTAAFGSGRTSQCVRRCGVVAGRRLTVVDSPGWWKRSPSERTPQDTKREIGRSVTLTAPGPVAFLLVVRLDGSFQEEERRAAEDHLGLLGGAAWERTVVLFSCGDWLGDRPVELHVESEGQALQWLQEKCGGRCCVFSNRNRHGTGTQVAELLEEVEELLGRDGALGPTGT</sequence>
<dbReference type="PANTHER" id="PTHR10903:SF107">
    <property type="entry name" value="GTPASE IMAP FAMILY MEMBER 4-LIKE-RELATED"/>
    <property type="match status" value="1"/>
</dbReference>
<dbReference type="SUPFAM" id="SSF52540">
    <property type="entry name" value="P-loop containing nucleoside triphosphate hydrolases"/>
    <property type="match status" value="3"/>
</dbReference>
<reference evidence="5" key="4">
    <citation type="submission" date="2025-08" db="UniProtKB">
        <authorList>
            <consortium name="Ensembl"/>
        </authorList>
    </citation>
    <scope>IDENTIFICATION</scope>
</reference>
<organism evidence="5 6">
    <name type="scientific">Electrophorus electricus</name>
    <name type="common">Electric eel</name>
    <name type="synonym">Gymnotus electricus</name>
    <dbReference type="NCBI Taxonomy" id="8005"/>
    <lineage>
        <taxon>Eukaryota</taxon>
        <taxon>Metazoa</taxon>
        <taxon>Chordata</taxon>
        <taxon>Craniata</taxon>
        <taxon>Vertebrata</taxon>
        <taxon>Euteleostomi</taxon>
        <taxon>Actinopterygii</taxon>
        <taxon>Neopterygii</taxon>
        <taxon>Teleostei</taxon>
        <taxon>Ostariophysi</taxon>
        <taxon>Gymnotiformes</taxon>
        <taxon>Gymnotoidei</taxon>
        <taxon>Gymnotidae</taxon>
        <taxon>Electrophorus</taxon>
    </lineage>
</organism>
<reference evidence="6" key="1">
    <citation type="journal article" date="2014" name="Science">
        <title>Nonhuman genetics. Genomic basis for the convergent evolution of electric organs.</title>
        <authorList>
            <person name="Gallant J.R."/>
            <person name="Traeger L.L."/>
            <person name="Volkening J.D."/>
            <person name="Moffett H."/>
            <person name="Chen P.H."/>
            <person name="Novina C.D."/>
            <person name="Phillips G.N.Jr."/>
            <person name="Anand R."/>
            <person name="Wells G.B."/>
            <person name="Pinch M."/>
            <person name="Guth R."/>
            <person name="Unguez G.A."/>
            <person name="Albert J.S."/>
            <person name="Zakon H.H."/>
            <person name="Samanta M.P."/>
            <person name="Sussman M.R."/>
        </authorList>
    </citation>
    <scope>NUCLEOTIDE SEQUENCE [LARGE SCALE GENOMIC DNA]</scope>
</reference>
<dbReference type="AlphaFoldDB" id="A0A4W4GSD2"/>
<evidence type="ECO:0000313" key="6">
    <source>
        <dbReference type="Proteomes" id="UP000314983"/>
    </source>
</evidence>
<comment type="similarity">
    <text evidence="1">Belongs to the TRAFAC class TrmE-Era-EngA-EngB-Septin-like GTPase superfamily. AIG1/Toc34/Toc159-like paraseptin GTPase family. IAN subfamily.</text>
</comment>
<dbReference type="Pfam" id="PF04548">
    <property type="entry name" value="AIG1"/>
    <property type="match status" value="3"/>
</dbReference>
<dbReference type="Ensembl" id="ENSEEET00000040962.2">
    <property type="protein sequence ID" value="ENSEEEP00000040498.2"/>
    <property type="gene ID" value="ENSEEEG00000019183.2"/>
</dbReference>
<dbReference type="RefSeq" id="XP_026866609.2">
    <property type="nucleotide sequence ID" value="XM_027010808.2"/>
</dbReference>
<reference evidence="5" key="3">
    <citation type="submission" date="2020-05" db="EMBL/GenBank/DDBJ databases">
        <title>Electrophorus electricus (electric eel) genome, fEleEle1, primary haplotype.</title>
        <authorList>
            <person name="Myers G."/>
            <person name="Meyer A."/>
            <person name="Fedrigo O."/>
            <person name="Formenti G."/>
            <person name="Rhie A."/>
            <person name="Tracey A."/>
            <person name="Sims Y."/>
            <person name="Jarvis E.D."/>
        </authorList>
    </citation>
    <scope>NUCLEOTIDE SEQUENCE [LARGE SCALE GENOMIC DNA]</scope>
</reference>
<dbReference type="PANTHER" id="PTHR10903">
    <property type="entry name" value="GTPASE, IMAP FAMILY MEMBER-RELATED"/>
    <property type="match status" value="1"/>
</dbReference>
<evidence type="ECO:0000259" key="4">
    <source>
        <dbReference type="PROSITE" id="PS51720"/>
    </source>
</evidence>
<dbReference type="FunFam" id="3.40.50.300:FF:001809">
    <property type="entry name" value="Si:ch1073-365p7.2"/>
    <property type="match status" value="3"/>
</dbReference>
<dbReference type="PROSITE" id="PS51720">
    <property type="entry name" value="G_AIG1"/>
    <property type="match status" value="3"/>
</dbReference>
<dbReference type="OMA" id="CHFEMDR"/>
<feature type="domain" description="AIG1-type G" evidence="4">
    <location>
        <begin position="498"/>
        <end position="692"/>
    </location>
</feature>
<dbReference type="InterPro" id="IPR045058">
    <property type="entry name" value="GIMA/IAN/Toc"/>
</dbReference>
<keyword evidence="2" id="KW-0547">Nucleotide-binding</keyword>
<dbReference type="GO" id="GO:0005525">
    <property type="term" value="F:GTP binding"/>
    <property type="evidence" value="ECO:0007669"/>
    <property type="project" value="UniProtKB-KW"/>
</dbReference>
<dbReference type="GeneID" id="113577897"/>
<dbReference type="InterPro" id="IPR006703">
    <property type="entry name" value="G_AIG1"/>
</dbReference>
<dbReference type="STRING" id="8005.ENSEEEP00000040498"/>
<reference evidence="5" key="5">
    <citation type="submission" date="2025-09" db="UniProtKB">
        <authorList>
            <consortium name="Ensembl"/>
        </authorList>
    </citation>
    <scope>IDENTIFICATION</scope>
</reference>
<keyword evidence="6" id="KW-1185">Reference proteome</keyword>
<evidence type="ECO:0000256" key="2">
    <source>
        <dbReference type="ARBA" id="ARBA00022741"/>
    </source>
</evidence>
<dbReference type="Gene3D" id="3.40.50.300">
    <property type="entry name" value="P-loop containing nucleotide triphosphate hydrolases"/>
    <property type="match status" value="3"/>
</dbReference>
<keyword evidence="3" id="KW-0342">GTP-binding</keyword>
<dbReference type="InterPro" id="IPR027417">
    <property type="entry name" value="P-loop_NTPase"/>
</dbReference>
<feature type="domain" description="AIG1-type G" evidence="4">
    <location>
        <begin position="267"/>
        <end position="466"/>
    </location>
</feature>
<dbReference type="KEGG" id="eee:113577897"/>
<feature type="domain" description="AIG1-type G" evidence="4">
    <location>
        <begin position="35"/>
        <end position="234"/>
    </location>
</feature>
<accession>A0A4W4GSD2</accession>
<gene>
    <name evidence="5" type="primary">LOC113577897</name>
</gene>
<dbReference type="Proteomes" id="UP000314983">
    <property type="component" value="Chromosome 5"/>
</dbReference>
<proteinExistence type="inferred from homology"/>